<comment type="caution">
    <text evidence="1">The sequence shown here is derived from an EMBL/GenBank/DDBJ whole genome shotgun (WGS) entry which is preliminary data.</text>
</comment>
<evidence type="ECO:0000313" key="2">
    <source>
        <dbReference type="Proteomes" id="UP000007264"/>
    </source>
</evidence>
<accession>I0YPK6</accession>
<dbReference type="RefSeq" id="XP_005644869.1">
    <property type="nucleotide sequence ID" value="XM_005644812.1"/>
</dbReference>
<dbReference type="AlphaFoldDB" id="I0YPK6"/>
<sequence>MPDIDVDRVMLPRQSCKTNTGLQLISITIKNKRITNLCYMISQSGTSPPHASRTSFLPALQ</sequence>
<keyword evidence="2" id="KW-1185">Reference proteome</keyword>
<evidence type="ECO:0000313" key="1">
    <source>
        <dbReference type="EMBL" id="EIE20325.1"/>
    </source>
</evidence>
<organism evidence="1 2">
    <name type="scientific">Coccomyxa subellipsoidea (strain C-169)</name>
    <name type="common">Green microalga</name>
    <dbReference type="NCBI Taxonomy" id="574566"/>
    <lineage>
        <taxon>Eukaryota</taxon>
        <taxon>Viridiplantae</taxon>
        <taxon>Chlorophyta</taxon>
        <taxon>core chlorophytes</taxon>
        <taxon>Trebouxiophyceae</taxon>
        <taxon>Trebouxiophyceae incertae sedis</taxon>
        <taxon>Coccomyxaceae</taxon>
        <taxon>Coccomyxa</taxon>
        <taxon>Coccomyxa subellipsoidea</taxon>
    </lineage>
</organism>
<reference evidence="1 2" key="1">
    <citation type="journal article" date="2012" name="Genome Biol.">
        <title>The genome of the polar eukaryotic microalga coccomyxa subellipsoidea reveals traits of cold adaptation.</title>
        <authorList>
            <person name="Blanc G."/>
            <person name="Agarkova I."/>
            <person name="Grimwood J."/>
            <person name="Kuo A."/>
            <person name="Brueggeman A."/>
            <person name="Dunigan D."/>
            <person name="Gurnon J."/>
            <person name="Ladunga I."/>
            <person name="Lindquist E."/>
            <person name="Lucas S."/>
            <person name="Pangilinan J."/>
            <person name="Proschold T."/>
            <person name="Salamov A."/>
            <person name="Schmutz J."/>
            <person name="Weeks D."/>
            <person name="Yamada T."/>
            <person name="Claverie J.M."/>
            <person name="Grigoriev I."/>
            <person name="Van Etten J."/>
            <person name="Lomsadze A."/>
            <person name="Borodovsky M."/>
        </authorList>
    </citation>
    <scope>NUCLEOTIDE SEQUENCE [LARGE SCALE GENOMIC DNA]</scope>
    <source>
        <strain evidence="1 2">C-169</strain>
    </source>
</reference>
<dbReference type="KEGG" id="csl:COCSUDRAFT_34102"/>
<name>I0YPK6_COCSC</name>
<dbReference type="Proteomes" id="UP000007264">
    <property type="component" value="Unassembled WGS sequence"/>
</dbReference>
<gene>
    <name evidence="1" type="ORF">COCSUDRAFT_34102</name>
</gene>
<dbReference type="EMBL" id="AGSI01000016">
    <property type="protein sequence ID" value="EIE20325.1"/>
    <property type="molecule type" value="Genomic_DNA"/>
</dbReference>
<protein>
    <submittedName>
        <fullName evidence="1">Uncharacterized protein</fullName>
    </submittedName>
</protein>
<proteinExistence type="predicted"/>
<dbReference type="GeneID" id="17038301"/>